<keyword evidence="3" id="KW-1185">Reference proteome</keyword>
<feature type="region of interest" description="Disordered" evidence="1">
    <location>
        <begin position="1"/>
        <end position="36"/>
    </location>
</feature>
<reference evidence="3" key="2">
    <citation type="submission" date="2015-01" db="EMBL/GenBank/DDBJ databases">
        <title>Evolutionary Origins and Diversification of the Mycorrhizal Mutualists.</title>
        <authorList>
            <consortium name="DOE Joint Genome Institute"/>
            <consortium name="Mycorrhizal Genomics Consortium"/>
            <person name="Kohler A."/>
            <person name="Kuo A."/>
            <person name="Nagy L.G."/>
            <person name="Floudas D."/>
            <person name="Copeland A."/>
            <person name="Barry K.W."/>
            <person name="Cichocki N."/>
            <person name="Veneault-Fourrey C."/>
            <person name="LaButti K."/>
            <person name="Lindquist E.A."/>
            <person name="Lipzen A."/>
            <person name="Lundell T."/>
            <person name="Morin E."/>
            <person name="Murat C."/>
            <person name="Riley R."/>
            <person name="Ohm R."/>
            <person name="Sun H."/>
            <person name="Tunlid A."/>
            <person name="Henrissat B."/>
            <person name="Grigoriev I.V."/>
            <person name="Hibbett D.S."/>
            <person name="Martin F."/>
        </authorList>
    </citation>
    <scope>NUCLEOTIDE SEQUENCE [LARGE SCALE GENOMIC DNA]</scope>
    <source>
        <strain evidence="3">UH-Slu-Lm8-n1</strain>
    </source>
</reference>
<evidence type="ECO:0000313" key="3">
    <source>
        <dbReference type="Proteomes" id="UP000054485"/>
    </source>
</evidence>
<sequence length="201" mass="21769">MSTSWRHYSPDNFKAQSTRKQKSPISSTPDSSTSAAQISSNASLQHLCADVKAILQSVEASLREQKKISKDLNDLGTTVNVLEGVICGNVGGRKRAENMNLDTVQSEGGIVRRLATMDGAINDLLARVSTLDTASLCCDANTTSPPLQKEYLDTSTSTDEPLTPVAPPSCRLKFPPWFPSQHSPKTLTPASWNSNRMYLAS</sequence>
<accession>A0A0D0AIN1</accession>
<reference evidence="2 3" key="1">
    <citation type="submission" date="2014-04" db="EMBL/GenBank/DDBJ databases">
        <authorList>
            <consortium name="DOE Joint Genome Institute"/>
            <person name="Kuo A."/>
            <person name="Ruytinx J."/>
            <person name="Rineau F."/>
            <person name="Colpaert J."/>
            <person name="Kohler A."/>
            <person name="Nagy L.G."/>
            <person name="Floudas D."/>
            <person name="Copeland A."/>
            <person name="Barry K.W."/>
            <person name="Cichocki N."/>
            <person name="Veneault-Fourrey C."/>
            <person name="LaButti K."/>
            <person name="Lindquist E.A."/>
            <person name="Lipzen A."/>
            <person name="Lundell T."/>
            <person name="Morin E."/>
            <person name="Murat C."/>
            <person name="Sun H."/>
            <person name="Tunlid A."/>
            <person name="Henrissat B."/>
            <person name="Grigoriev I.V."/>
            <person name="Hibbett D.S."/>
            <person name="Martin F."/>
            <person name="Nordberg H.P."/>
            <person name="Cantor M.N."/>
            <person name="Hua S.X."/>
        </authorList>
    </citation>
    <scope>NUCLEOTIDE SEQUENCE [LARGE SCALE GENOMIC DNA]</scope>
    <source>
        <strain evidence="2 3">UH-Slu-Lm8-n1</strain>
    </source>
</reference>
<feature type="compositionally biased region" description="Low complexity" evidence="1">
    <location>
        <begin position="23"/>
        <end position="34"/>
    </location>
</feature>
<gene>
    <name evidence="2" type="ORF">CY34DRAFT_658696</name>
</gene>
<dbReference type="AlphaFoldDB" id="A0A0D0AIN1"/>
<evidence type="ECO:0000256" key="1">
    <source>
        <dbReference type="SAM" id="MobiDB-lite"/>
    </source>
</evidence>
<name>A0A0D0AIN1_9AGAM</name>
<dbReference type="InParanoid" id="A0A0D0AIN1"/>
<protein>
    <submittedName>
        <fullName evidence="2">Uncharacterized protein</fullName>
    </submittedName>
</protein>
<dbReference type="HOGENOM" id="CLU_1361217_0_0_1"/>
<dbReference type="OrthoDB" id="2663405at2759"/>
<dbReference type="EMBL" id="KN835808">
    <property type="protein sequence ID" value="KIK34107.1"/>
    <property type="molecule type" value="Genomic_DNA"/>
</dbReference>
<proteinExistence type="predicted"/>
<organism evidence="2 3">
    <name type="scientific">Suillus luteus UH-Slu-Lm8-n1</name>
    <dbReference type="NCBI Taxonomy" id="930992"/>
    <lineage>
        <taxon>Eukaryota</taxon>
        <taxon>Fungi</taxon>
        <taxon>Dikarya</taxon>
        <taxon>Basidiomycota</taxon>
        <taxon>Agaricomycotina</taxon>
        <taxon>Agaricomycetes</taxon>
        <taxon>Agaricomycetidae</taxon>
        <taxon>Boletales</taxon>
        <taxon>Suillineae</taxon>
        <taxon>Suillaceae</taxon>
        <taxon>Suillus</taxon>
    </lineage>
</organism>
<dbReference type="Proteomes" id="UP000054485">
    <property type="component" value="Unassembled WGS sequence"/>
</dbReference>
<evidence type="ECO:0000313" key="2">
    <source>
        <dbReference type="EMBL" id="KIK34107.1"/>
    </source>
</evidence>